<name>X1Q4P5_9ZZZZ</name>
<dbReference type="InterPro" id="IPR050377">
    <property type="entry name" value="Radical_SAM_PqqE_MftC-like"/>
</dbReference>
<dbReference type="InterPro" id="IPR013785">
    <property type="entry name" value="Aldolase_TIM"/>
</dbReference>
<dbReference type="Pfam" id="PF04055">
    <property type="entry name" value="Radical_SAM"/>
    <property type="match status" value="1"/>
</dbReference>
<dbReference type="SFLD" id="SFLDS00029">
    <property type="entry name" value="Radical_SAM"/>
    <property type="match status" value="1"/>
</dbReference>
<dbReference type="CDD" id="cd01335">
    <property type="entry name" value="Radical_SAM"/>
    <property type="match status" value="1"/>
</dbReference>
<evidence type="ECO:0000256" key="4">
    <source>
        <dbReference type="ARBA" id="ARBA00023014"/>
    </source>
</evidence>
<dbReference type="EMBL" id="BARW01003087">
    <property type="protein sequence ID" value="GAI63208.1"/>
    <property type="molecule type" value="Genomic_DNA"/>
</dbReference>
<dbReference type="GO" id="GO:0046872">
    <property type="term" value="F:metal ion binding"/>
    <property type="evidence" value="ECO:0007669"/>
    <property type="project" value="UniProtKB-KW"/>
</dbReference>
<dbReference type="GO" id="GO:0003824">
    <property type="term" value="F:catalytic activity"/>
    <property type="evidence" value="ECO:0007669"/>
    <property type="project" value="InterPro"/>
</dbReference>
<reference evidence="6" key="1">
    <citation type="journal article" date="2014" name="Front. Microbiol.">
        <title>High frequency of phylogenetically diverse reductive dehalogenase-homologous genes in deep subseafloor sedimentary metagenomes.</title>
        <authorList>
            <person name="Kawai M."/>
            <person name="Futagami T."/>
            <person name="Toyoda A."/>
            <person name="Takaki Y."/>
            <person name="Nishi S."/>
            <person name="Hori S."/>
            <person name="Arai W."/>
            <person name="Tsubouchi T."/>
            <person name="Morono Y."/>
            <person name="Uchiyama I."/>
            <person name="Ito T."/>
            <person name="Fujiyama A."/>
            <person name="Inagaki F."/>
            <person name="Takami H."/>
        </authorList>
    </citation>
    <scope>NUCLEOTIDE SEQUENCE</scope>
    <source>
        <strain evidence="6">Expedition CK06-06</strain>
    </source>
</reference>
<evidence type="ECO:0000259" key="5">
    <source>
        <dbReference type="PROSITE" id="PS51918"/>
    </source>
</evidence>
<dbReference type="AlphaFoldDB" id="X1Q4P5"/>
<organism evidence="6">
    <name type="scientific">marine sediment metagenome</name>
    <dbReference type="NCBI Taxonomy" id="412755"/>
    <lineage>
        <taxon>unclassified sequences</taxon>
        <taxon>metagenomes</taxon>
        <taxon>ecological metagenomes</taxon>
    </lineage>
</organism>
<dbReference type="SUPFAM" id="SSF102114">
    <property type="entry name" value="Radical SAM enzymes"/>
    <property type="match status" value="1"/>
</dbReference>
<evidence type="ECO:0000256" key="3">
    <source>
        <dbReference type="ARBA" id="ARBA00023004"/>
    </source>
</evidence>
<keyword evidence="2" id="KW-0479">Metal-binding</keyword>
<sequence length="340" mass="39133">RLDNKCICKVKNNKLKIIPDRIKYLYIEVTNKCNLKCLHCYDDSSEVATQSINLIDIKYFISKFNNLECVNISGGEPLTWNYTIPLIKFLSEKKIRIRLITNGTLLTSKKISMLPKEAISIQFTLTGHTSHIDSILRGKEAYQLTMNAIISALNLLPKECIHISVMLNRQNYKHLDELVQSFIDRGISKIIFSFPVKQGRAINIWDDIQLSVIEKIQIVNKLEELRKKFKGQIQITYSGFPFEFVNVIKRVKDDLLLKKRLHEEITVLSSGEISYCAFSDTLRECCNSHNFHIRKPTINDSNPFILLVKKNTIDNIEDCSTCKKSFKCPGGCFSKMLTDK</sequence>
<evidence type="ECO:0000256" key="1">
    <source>
        <dbReference type="ARBA" id="ARBA00022691"/>
    </source>
</evidence>
<dbReference type="Gene3D" id="3.20.20.70">
    <property type="entry name" value="Aldolase class I"/>
    <property type="match status" value="1"/>
</dbReference>
<dbReference type="SFLD" id="SFLDG01067">
    <property type="entry name" value="SPASM/twitch_domain_containing"/>
    <property type="match status" value="1"/>
</dbReference>
<keyword evidence="4" id="KW-0411">Iron-sulfur</keyword>
<evidence type="ECO:0000313" key="6">
    <source>
        <dbReference type="EMBL" id="GAI63208.1"/>
    </source>
</evidence>
<dbReference type="InterPro" id="IPR058240">
    <property type="entry name" value="rSAM_sf"/>
</dbReference>
<feature type="non-terminal residue" evidence="6">
    <location>
        <position position="1"/>
    </location>
</feature>
<feature type="domain" description="Radical SAM core" evidence="5">
    <location>
        <begin position="19"/>
        <end position="232"/>
    </location>
</feature>
<accession>X1Q4P5</accession>
<dbReference type="InterPro" id="IPR007197">
    <property type="entry name" value="rSAM"/>
</dbReference>
<comment type="caution">
    <text evidence="6">The sequence shown here is derived from an EMBL/GenBank/DDBJ whole genome shotgun (WGS) entry which is preliminary data.</text>
</comment>
<protein>
    <recommendedName>
        <fullName evidence="5">Radical SAM core domain-containing protein</fullName>
    </recommendedName>
</protein>
<evidence type="ECO:0000256" key="2">
    <source>
        <dbReference type="ARBA" id="ARBA00022723"/>
    </source>
</evidence>
<gene>
    <name evidence="6" type="ORF">S12H4_08102</name>
</gene>
<dbReference type="PANTHER" id="PTHR11228:SF7">
    <property type="entry name" value="PQQA PEPTIDE CYCLASE"/>
    <property type="match status" value="1"/>
</dbReference>
<keyword evidence="3" id="KW-0408">Iron</keyword>
<dbReference type="GO" id="GO:0051536">
    <property type="term" value="F:iron-sulfur cluster binding"/>
    <property type="evidence" value="ECO:0007669"/>
    <property type="project" value="UniProtKB-KW"/>
</dbReference>
<dbReference type="PANTHER" id="PTHR11228">
    <property type="entry name" value="RADICAL SAM DOMAIN PROTEIN"/>
    <property type="match status" value="1"/>
</dbReference>
<proteinExistence type="predicted"/>
<dbReference type="PROSITE" id="PS51918">
    <property type="entry name" value="RADICAL_SAM"/>
    <property type="match status" value="1"/>
</dbReference>
<keyword evidence="1" id="KW-0949">S-adenosyl-L-methionine</keyword>